<reference evidence="4" key="1">
    <citation type="submission" date="2021-01" db="EMBL/GenBank/DDBJ databases">
        <title>Whole genome shotgun sequence of Actinoplanes ferrugineus NBRC 15555.</title>
        <authorList>
            <person name="Komaki H."/>
            <person name="Tamura T."/>
        </authorList>
    </citation>
    <scope>NUCLEOTIDE SEQUENCE</scope>
    <source>
        <strain evidence="4">NBRC 15555</strain>
    </source>
</reference>
<sequence>MPKITVGAENGAPVELHYEVQGSGVPVVLIHGWPLSGRSWDSQVTALVEAGYQAVTYDRRGFGHSTPTWDGHDYDTIASDLHALLTHLDLSGATLVGFSAGGGAVARYILNHGTARVAKAVLASSVTPFLHVTEGNPEGGLDDGTIAHFEAGIRADRPGFVDQFLTLLYSAGGTSSVSEAQRLFGRDLANLASMRATLTGPSQFGRTDFRPDLAKFDVPTLVLHGDSDAVVPFHVSGRRSAATISGSELVLIEGGPHGLNVSHADQFNAALLDFLAR</sequence>
<dbReference type="GO" id="GO:0004601">
    <property type="term" value="F:peroxidase activity"/>
    <property type="evidence" value="ECO:0007669"/>
    <property type="project" value="UniProtKB-KW"/>
</dbReference>
<dbReference type="RefSeq" id="WP_203820018.1">
    <property type="nucleotide sequence ID" value="NZ_BAAABP010000027.1"/>
</dbReference>
<keyword evidence="5" id="KW-1185">Reference proteome</keyword>
<dbReference type="PANTHER" id="PTHR43433">
    <property type="entry name" value="HYDROLASE, ALPHA/BETA FOLD FAMILY PROTEIN"/>
    <property type="match status" value="1"/>
</dbReference>
<dbReference type="SUPFAM" id="SSF53474">
    <property type="entry name" value="alpha/beta-Hydrolases"/>
    <property type="match status" value="1"/>
</dbReference>
<dbReference type="AlphaFoldDB" id="A0A919J4P1"/>
<gene>
    <name evidence="4" type="ORF">Afe05nite_54290</name>
</gene>
<protein>
    <submittedName>
        <fullName evidence="4">Arylesterase</fullName>
    </submittedName>
</protein>
<dbReference type="PANTHER" id="PTHR43433:SF4">
    <property type="entry name" value="NON-HEME CHLOROPEROXIDASE-RELATED"/>
    <property type="match status" value="1"/>
</dbReference>
<feature type="domain" description="AB hydrolase-1" evidence="3">
    <location>
        <begin position="26"/>
        <end position="261"/>
    </location>
</feature>
<dbReference type="Pfam" id="PF00561">
    <property type="entry name" value="Abhydrolase_1"/>
    <property type="match status" value="1"/>
</dbReference>
<evidence type="ECO:0000259" key="3">
    <source>
        <dbReference type="Pfam" id="PF00561"/>
    </source>
</evidence>
<dbReference type="InterPro" id="IPR000639">
    <property type="entry name" value="Epox_hydrolase-like"/>
</dbReference>
<name>A0A919J4P1_9ACTN</name>
<dbReference type="InterPro" id="IPR050471">
    <property type="entry name" value="AB_hydrolase"/>
</dbReference>
<dbReference type="Gene3D" id="3.40.50.1820">
    <property type="entry name" value="alpha/beta hydrolase"/>
    <property type="match status" value="1"/>
</dbReference>
<dbReference type="PRINTS" id="PR00111">
    <property type="entry name" value="ABHYDROLASE"/>
</dbReference>
<evidence type="ECO:0000313" key="5">
    <source>
        <dbReference type="Proteomes" id="UP000598174"/>
    </source>
</evidence>
<dbReference type="InterPro" id="IPR000073">
    <property type="entry name" value="AB_hydrolase_1"/>
</dbReference>
<comment type="similarity">
    <text evidence="2">Belongs to the AB hydrolase superfamily. Bacterial non-heme haloperoxidase / perhydrolase family.</text>
</comment>
<keyword evidence="1" id="KW-0575">Peroxidase</keyword>
<evidence type="ECO:0000313" key="4">
    <source>
        <dbReference type="EMBL" id="GIE13589.1"/>
    </source>
</evidence>
<dbReference type="EMBL" id="BOMM01000049">
    <property type="protein sequence ID" value="GIE13589.1"/>
    <property type="molecule type" value="Genomic_DNA"/>
</dbReference>
<evidence type="ECO:0000256" key="1">
    <source>
        <dbReference type="ARBA" id="ARBA00022559"/>
    </source>
</evidence>
<dbReference type="FunFam" id="3.40.50.1820:FF:000205">
    <property type="entry name" value="Non-haem bromoperoxidase BPO-A2"/>
    <property type="match status" value="1"/>
</dbReference>
<keyword evidence="1" id="KW-0560">Oxidoreductase</keyword>
<comment type="caution">
    <text evidence="4">The sequence shown here is derived from an EMBL/GenBank/DDBJ whole genome shotgun (WGS) entry which is preliminary data.</text>
</comment>
<evidence type="ECO:0000256" key="2">
    <source>
        <dbReference type="ARBA" id="ARBA00038128"/>
    </source>
</evidence>
<accession>A0A919J4P1</accession>
<dbReference type="InterPro" id="IPR029058">
    <property type="entry name" value="AB_hydrolase_fold"/>
</dbReference>
<proteinExistence type="inferred from homology"/>
<dbReference type="Proteomes" id="UP000598174">
    <property type="component" value="Unassembled WGS sequence"/>
</dbReference>
<organism evidence="4 5">
    <name type="scientific">Paractinoplanes ferrugineus</name>
    <dbReference type="NCBI Taxonomy" id="113564"/>
    <lineage>
        <taxon>Bacteria</taxon>
        <taxon>Bacillati</taxon>
        <taxon>Actinomycetota</taxon>
        <taxon>Actinomycetes</taxon>
        <taxon>Micromonosporales</taxon>
        <taxon>Micromonosporaceae</taxon>
        <taxon>Paractinoplanes</taxon>
    </lineage>
</organism>
<dbReference type="PRINTS" id="PR00412">
    <property type="entry name" value="EPOXHYDRLASE"/>
</dbReference>